<dbReference type="AlphaFoldDB" id="A0A0D2NAM0"/>
<feature type="transmembrane region" description="Helical" evidence="1">
    <location>
        <begin position="21"/>
        <end position="40"/>
    </location>
</feature>
<proteinExistence type="predicted"/>
<evidence type="ECO:0000313" key="2">
    <source>
        <dbReference type="EMBL" id="KJB29552.1"/>
    </source>
</evidence>
<protein>
    <submittedName>
        <fullName evidence="2">Uncharacterized protein</fullName>
    </submittedName>
</protein>
<name>A0A0D2NAM0_GOSRA</name>
<gene>
    <name evidence="2" type="ORF">B456_005G106900</name>
</gene>
<keyword evidence="1" id="KW-0472">Membrane</keyword>
<organism evidence="2 3">
    <name type="scientific">Gossypium raimondii</name>
    <name type="common">Peruvian cotton</name>
    <name type="synonym">Gossypium klotzschianum subsp. raimondii</name>
    <dbReference type="NCBI Taxonomy" id="29730"/>
    <lineage>
        <taxon>Eukaryota</taxon>
        <taxon>Viridiplantae</taxon>
        <taxon>Streptophyta</taxon>
        <taxon>Embryophyta</taxon>
        <taxon>Tracheophyta</taxon>
        <taxon>Spermatophyta</taxon>
        <taxon>Magnoliopsida</taxon>
        <taxon>eudicotyledons</taxon>
        <taxon>Gunneridae</taxon>
        <taxon>Pentapetalae</taxon>
        <taxon>rosids</taxon>
        <taxon>malvids</taxon>
        <taxon>Malvales</taxon>
        <taxon>Malvaceae</taxon>
        <taxon>Malvoideae</taxon>
        <taxon>Gossypium</taxon>
    </lineage>
</organism>
<evidence type="ECO:0000256" key="1">
    <source>
        <dbReference type="SAM" id="Phobius"/>
    </source>
</evidence>
<sequence length="119" mass="13620">MKRKGERNAEKVNKHRFGTILKVNIHGLCVTLNVISFYSLPSPISEYLKMYKIGNTIISCWFVMPSLSRKSCLVAQSSTLALSMCLSLTHTHMFRILQTDITLLSTHAIYLDFYLCFLL</sequence>
<accession>A0A0D2NAM0</accession>
<reference evidence="2 3" key="1">
    <citation type="journal article" date="2012" name="Nature">
        <title>Repeated polyploidization of Gossypium genomes and the evolution of spinnable cotton fibres.</title>
        <authorList>
            <person name="Paterson A.H."/>
            <person name="Wendel J.F."/>
            <person name="Gundlach H."/>
            <person name="Guo H."/>
            <person name="Jenkins J."/>
            <person name="Jin D."/>
            <person name="Llewellyn D."/>
            <person name="Showmaker K.C."/>
            <person name="Shu S."/>
            <person name="Udall J."/>
            <person name="Yoo M.J."/>
            <person name="Byers R."/>
            <person name="Chen W."/>
            <person name="Doron-Faigenboim A."/>
            <person name="Duke M.V."/>
            <person name="Gong L."/>
            <person name="Grimwood J."/>
            <person name="Grover C."/>
            <person name="Grupp K."/>
            <person name="Hu G."/>
            <person name="Lee T.H."/>
            <person name="Li J."/>
            <person name="Lin L."/>
            <person name="Liu T."/>
            <person name="Marler B.S."/>
            <person name="Page J.T."/>
            <person name="Roberts A.W."/>
            <person name="Romanel E."/>
            <person name="Sanders W.S."/>
            <person name="Szadkowski E."/>
            <person name="Tan X."/>
            <person name="Tang H."/>
            <person name="Xu C."/>
            <person name="Wang J."/>
            <person name="Wang Z."/>
            <person name="Zhang D."/>
            <person name="Zhang L."/>
            <person name="Ashrafi H."/>
            <person name="Bedon F."/>
            <person name="Bowers J.E."/>
            <person name="Brubaker C.L."/>
            <person name="Chee P.W."/>
            <person name="Das S."/>
            <person name="Gingle A.R."/>
            <person name="Haigler C.H."/>
            <person name="Harker D."/>
            <person name="Hoffmann L.V."/>
            <person name="Hovav R."/>
            <person name="Jones D.C."/>
            <person name="Lemke C."/>
            <person name="Mansoor S."/>
            <person name="ur Rahman M."/>
            <person name="Rainville L.N."/>
            <person name="Rambani A."/>
            <person name="Reddy U.K."/>
            <person name="Rong J.K."/>
            <person name="Saranga Y."/>
            <person name="Scheffler B.E."/>
            <person name="Scheffler J.A."/>
            <person name="Stelly D.M."/>
            <person name="Triplett B.A."/>
            <person name="Van Deynze A."/>
            <person name="Vaslin M.F."/>
            <person name="Waghmare V.N."/>
            <person name="Walford S.A."/>
            <person name="Wright R.J."/>
            <person name="Zaki E.A."/>
            <person name="Zhang T."/>
            <person name="Dennis E.S."/>
            <person name="Mayer K.F."/>
            <person name="Peterson D.G."/>
            <person name="Rokhsar D.S."/>
            <person name="Wang X."/>
            <person name="Schmutz J."/>
        </authorList>
    </citation>
    <scope>NUCLEOTIDE SEQUENCE [LARGE SCALE GENOMIC DNA]</scope>
</reference>
<evidence type="ECO:0000313" key="3">
    <source>
        <dbReference type="Proteomes" id="UP000032304"/>
    </source>
</evidence>
<dbReference type="Proteomes" id="UP000032304">
    <property type="component" value="Chromosome 5"/>
</dbReference>
<keyword evidence="3" id="KW-1185">Reference proteome</keyword>
<dbReference type="EMBL" id="CM001744">
    <property type="protein sequence ID" value="KJB29552.1"/>
    <property type="molecule type" value="Genomic_DNA"/>
</dbReference>
<keyword evidence="1" id="KW-1133">Transmembrane helix</keyword>
<keyword evidence="1" id="KW-0812">Transmembrane</keyword>
<dbReference type="Gramene" id="KJB29552">
    <property type="protein sequence ID" value="KJB29552"/>
    <property type="gene ID" value="B456_005G106900"/>
</dbReference>